<dbReference type="Pfam" id="PF02588">
    <property type="entry name" value="YitT_membrane"/>
    <property type="match status" value="1"/>
</dbReference>
<name>A0A0E2H4F6_9FIRM</name>
<keyword evidence="4 6" id="KW-1133">Transmembrane helix</keyword>
<feature type="transmembrane region" description="Helical" evidence="6">
    <location>
        <begin position="20"/>
        <end position="40"/>
    </location>
</feature>
<protein>
    <recommendedName>
        <fullName evidence="7">DUF2179 domain-containing protein</fullName>
    </recommendedName>
</protein>
<dbReference type="GO" id="GO:0005886">
    <property type="term" value="C:plasma membrane"/>
    <property type="evidence" value="ECO:0007669"/>
    <property type="project" value="UniProtKB-SubCell"/>
</dbReference>
<dbReference type="Pfam" id="PF10035">
    <property type="entry name" value="DUF2179"/>
    <property type="match status" value="1"/>
</dbReference>
<dbReference type="RefSeq" id="WP_002587599.1">
    <property type="nucleotide sequence ID" value="NZ_KB850988.1"/>
</dbReference>
<feature type="domain" description="DUF2179" evidence="7">
    <location>
        <begin position="237"/>
        <end position="291"/>
    </location>
</feature>
<dbReference type="InterPro" id="IPR019264">
    <property type="entry name" value="DUF2179"/>
</dbReference>
<dbReference type="GeneID" id="57960686"/>
<dbReference type="PANTHER" id="PTHR33545">
    <property type="entry name" value="UPF0750 MEMBRANE PROTEIN YITT-RELATED"/>
    <property type="match status" value="1"/>
</dbReference>
<dbReference type="PANTHER" id="PTHR33545:SF5">
    <property type="entry name" value="UPF0750 MEMBRANE PROTEIN YITT"/>
    <property type="match status" value="1"/>
</dbReference>
<dbReference type="PATRIC" id="fig|999408.3.peg.5049"/>
<keyword evidence="3 6" id="KW-0812">Transmembrane</keyword>
<comment type="caution">
    <text evidence="8">The sequence shown here is derived from an EMBL/GenBank/DDBJ whole genome shotgun (WGS) entry which is preliminary data.</text>
</comment>
<dbReference type="Proteomes" id="UP000013085">
    <property type="component" value="Unassembled WGS sequence"/>
</dbReference>
<reference evidence="8 9" key="1">
    <citation type="submission" date="2013-01" db="EMBL/GenBank/DDBJ databases">
        <title>The Genome Sequence of Clostridium clostridioforme 90A8.</title>
        <authorList>
            <consortium name="The Broad Institute Genome Sequencing Platform"/>
            <person name="Earl A."/>
            <person name="Ward D."/>
            <person name="Feldgarden M."/>
            <person name="Gevers D."/>
            <person name="Courvalin P."/>
            <person name="Lambert T."/>
            <person name="Walker B."/>
            <person name="Young S.K."/>
            <person name="Zeng Q."/>
            <person name="Gargeya S."/>
            <person name="Fitzgerald M."/>
            <person name="Haas B."/>
            <person name="Abouelleil A."/>
            <person name="Alvarado L."/>
            <person name="Arachchi H.M."/>
            <person name="Berlin A.M."/>
            <person name="Chapman S.B."/>
            <person name="Dewar J."/>
            <person name="Goldberg J."/>
            <person name="Griggs A."/>
            <person name="Gujja S."/>
            <person name="Hansen M."/>
            <person name="Howarth C."/>
            <person name="Imamovic A."/>
            <person name="Larimer J."/>
            <person name="McCowan C."/>
            <person name="Murphy C."/>
            <person name="Neiman D."/>
            <person name="Pearson M."/>
            <person name="Priest M."/>
            <person name="Roberts A."/>
            <person name="Saif S."/>
            <person name="Shea T."/>
            <person name="Sisk P."/>
            <person name="Sykes S."/>
            <person name="Wortman J."/>
            <person name="Nusbaum C."/>
            <person name="Birren B."/>
        </authorList>
    </citation>
    <scope>NUCLEOTIDE SEQUENCE [LARGE SCALE GENOMIC DNA]</scope>
    <source>
        <strain evidence="8 9">90A8</strain>
    </source>
</reference>
<evidence type="ECO:0000256" key="2">
    <source>
        <dbReference type="ARBA" id="ARBA00022475"/>
    </source>
</evidence>
<feature type="transmembrane region" description="Helical" evidence="6">
    <location>
        <begin position="100"/>
        <end position="118"/>
    </location>
</feature>
<evidence type="ECO:0000256" key="5">
    <source>
        <dbReference type="ARBA" id="ARBA00023136"/>
    </source>
</evidence>
<evidence type="ECO:0000256" key="6">
    <source>
        <dbReference type="SAM" id="Phobius"/>
    </source>
</evidence>
<evidence type="ECO:0000256" key="4">
    <source>
        <dbReference type="ARBA" id="ARBA00022989"/>
    </source>
</evidence>
<evidence type="ECO:0000313" key="9">
    <source>
        <dbReference type="Proteomes" id="UP000013085"/>
    </source>
</evidence>
<dbReference type="HOGENOM" id="CLU_063199_2_0_9"/>
<keyword evidence="5 6" id="KW-0472">Membrane</keyword>
<dbReference type="InterPro" id="IPR003740">
    <property type="entry name" value="YitT"/>
</dbReference>
<dbReference type="Gene3D" id="3.30.70.120">
    <property type="match status" value="1"/>
</dbReference>
<feature type="transmembrane region" description="Helical" evidence="6">
    <location>
        <begin position="76"/>
        <end position="94"/>
    </location>
</feature>
<sequence>MGQILRISAFINQWKKDRRVRTCITVAAVFVSALIQSYALQVFVRPAGIISGGFTGMAMLVERLGELKGLNIPMQVTMLLLNIPVAILCCKGISIRFTIFSLVQVFLSSIFLQIFNFSPIFTDEVLNVIFGGVIFGSAIVIALRGNASTGGTDFIALFVSNRTGLSIWSYVFFGNAVMYCFYGAIFGWKHAGYSIIFQFISTRMISAFHHRYELVTLQATTIKGQEVVDAYISHFRHGMSCVEAMGGYSKKKMYLLNTVISAYEVNNAIHIMQEADEHIIINVLRTQQFVGRFYRAPLE</sequence>
<dbReference type="InterPro" id="IPR051461">
    <property type="entry name" value="UPF0750_membrane"/>
</dbReference>
<feature type="transmembrane region" description="Helical" evidence="6">
    <location>
        <begin position="125"/>
        <end position="147"/>
    </location>
</feature>
<evidence type="ECO:0000259" key="7">
    <source>
        <dbReference type="Pfam" id="PF10035"/>
    </source>
</evidence>
<feature type="transmembrane region" description="Helical" evidence="6">
    <location>
        <begin position="167"/>
        <end position="188"/>
    </location>
</feature>
<comment type="subcellular location">
    <subcellularLocation>
        <location evidence="1">Cell membrane</location>
        <topology evidence="1">Multi-pass membrane protein</topology>
    </subcellularLocation>
</comment>
<dbReference type="InterPro" id="IPR015867">
    <property type="entry name" value="N-reg_PII/ATP_PRibTrfase_C"/>
</dbReference>
<proteinExistence type="predicted"/>
<dbReference type="AlphaFoldDB" id="A0A0E2H4F6"/>
<dbReference type="PIRSF" id="PIRSF006483">
    <property type="entry name" value="Membrane_protein_YitT"/>
    <property type="match status" value="1"/>
</dbReference>
<dbReference type="EMBL" id="AGYR01000056">
    <property type="protein sequence ID" value="ENZ08933.1"/>
    <property type="molecule type" value="Genomic_DNA"/>
</dbReference>
<evidence type="ECO:0000256" key="3">
    <source>
        <dbReference type="ARBA" id="ARBA00022692"/>
    </source>
</evidence>
<organism evidence="8 9">
    <name type="scientific">[Clostridium] clostridioforme 90A8</name>
    <dbReference type="NCBI Taxonomy" id="999408"/>
    <lineage>
        <taxon>Bacteria</taxon>
        <taxon>Bacillati</taxon>
        <taxon>Bacillota</taxon>
        <taxon>Clostridia</taxon>
        <taxon>Lachnospirales</taxon>
        <taxon>Lachnospiraceae</taxon>
        <taxon>Enterocloster</taxon>
    </lineage>
</organism>
<evidence type="ECO:0000313" key="8">
    <source>
        <dbReference type="EMBL" id="ENZ08933.1"/>
    </source>
</evidence>
<gene>
    <name evidence="8" type="ORF">HMPREF1090_04696</name>
</gene>
<evidence type="ECO:0000256" key="1">
    <source>
        <dbReference type="ARBA" id="ARBA00004651"/>
    </source>
</evidence>
<accession>A0A0E2H4F6</accession>
<keyword evidence="2" id="KW-1003">Cell membrane</keyword>